<feature type="domain" description="Cytochrome c" evidence="13">
    <location>
        <begin position="617"/>
        <end position="696"/>
    </location>
</feature>
<evidence type="ECO:0000259" key="13">
    <source>
        <dbReference type="PROSITE" id="PS51007"/>
    </source>
</evidence>
<evidence type="ECO:0000256" key="10">
    <source>
        <dbReference type="ARBA" id="ARBA00023004"/>
    </source>
</evidence>
<sequence>MVKVSRSIHGWTKLTLAAALLVPLAGCQKAPEDKPLAAAKDGEWARHGYNLSETRFSPLTQINADTVAGLKLAWFHDLDTNRGQESTPIMKDGKLFTTSAWSKVQAFDAATGKLLWSYDPEVPGKAGVKGCCDVVNRGVAVEDGRVFLGTFDGRLIALDENTGKVLWSVVTVDQSQPYTITGAPRLVKGKVLIGNGGAEYGVRGYVTAYDMKTGQQAWRFYTVPGKQGQKDGAASDDILEKLAGPTWKGKPDNVGGGGTVWDSMAYDPDLDLLYIGVGNGSPWNQSIRSPGGGDNLFLASIVAVRPETGEYVWHYQETPGDEWDYTATQQMILTDLTIDGKKRKVLMQAPKNGFFYVLDRTNGKLISATPYTQQTWTTGVDMKTGRPKMNPDAYYNKTGKPWVSLPGFLGAHNWQPMAYNPQTGLVYIPVHEIPTPYIRDENFKWKREANNLGLDLAKASMPADKQIVKAVKAQLQGRIVAWDPVKRKAAWTIDLGAPWNGGILTTAGGLLFQGTAAGDLKAYDARTGKMLWSYPAQSGIVAPPITYATGGKQYVSVVAGWGGVYPLLLGELAKKSNDRPNRSRVLTFSLDGTATLPEQKALAKWTTPPPPAFGTPAQAELGMNLYSRTCGGCHGDGVRSGGVLPELRRSKVAGDAKTWRDVVIGGLLEDNGMASFARDMTPEDAEAIRAYVLFRANQDWKSGQRD</sequence>
<keyword evidence="9" id="KW-0560">Oxidoreductase</keyword>
<evidence type="ECO:0000256" key="11">
    <source>
        <dbReference type="ARBA" id="ARBA00023157"/>
    </source>
</evidence>
<dbReference type="PROSITE" id="PS51007">
    <property type="entry name" value="CYTC"/>
    <property type="match status" value="1"/>
</dbReference>
<dbReference type="InterPro" id="IPR036909">
    <property type="entry name" value="Cyt_c-like_dom_sf"/>
</dbReference>
<keyword evidence="15" id="KW-1185">Reference proteome</keyword>
<dbReference type="Proteomes" id="UP001202281">
    <property type="component" value="Unassembled WGS sequence"/>
</dbReference>
<reference evidence="14 15" key="1">
    <citation type="submission" date="2022-04" db="EMBL/GenBank/DDBJ databases">
        <title>Identification of a novel bacterium isolated from mangrove sediments.</title>
        <authorList>
            <person name="Pan X."/>
        </authorList>
    </citation>
    <scope>NUCLEOTIDE SEQUENCE [LARGE SCALE GENOMIC DNA]</scope>
    <source>
        <strain evidence="14 15">B2638</strain>
    </source>
</reference>
<dbReference type="NCBIfam" id="TIGR03075">
    <property type="entry name" value="PQQ_enz_alc_DH"/>
    <property type="match status" value="1"/>
</dbReference>
<evidence type="ECO:0000256" key="12">
    <source>
        <dbReference type="PROSITE-ProRule" id="PRU00433"/>
    </source>
</evidence>
<comment type="cofactor">
    <cofactor evidence="1">
        <name>Ca(2+)</name>
        <dbReference type="ChEBI" id="CHEBI:29108"/>
    </cofactor>
</comment>
<keyword evidence="4 12" id="KW-0349">Heme</keyword>
<dbReference type="SUPFAM" id="SSF50998">
    <property type="entry name" value="Quinoprotein alcohol dehydrogenase-like"/>
    <property type="match status" value="1"/>
</dbReference>
<keyword evidence="5 12" id="KW-0479">Metal-binding</keyword>
<dbReference type="InterPro" id="IPR009056">
    <property type="entry name" value="Cyt_c-like_dom"/>
</dbReference>
<protein>
    <submittedName>
        <fullName evidence="14">PQQ-dependent dehydrogenase, methanol/ethanol family</fullName>
    </submittedName>
</protein>
<evidence type="ECO:0000256" key="3">
    <source>
        <dbReference type="ARBA" id="ARBA00008156"/>
    </source>
</evidence>
<evidence type="ECO:0000256" key="6">
    <source>
        <dbReference type="ARBA" id="ARBA00022729"/>
    </source>
</evidence>
<comment type="caution">
    <text evidence="14">The sequence shown here is derived from an EMBL/GenBank/DDBJ whole genome shotgun (WGS) entry which is preliminary data.</text>
</comment>
<dbReference type="Gene3D" id="2.140.10.10">
    <property type="entry name" value="Quinoprotein alcohol dehydrogenase-like superfamily"/>
    <property type="match status" value="1"/>
</dbReference>
<evidence type="ECO:0000256" key="5">
    <source>
        <dbReference type="ARBA" id="ARBA00022723"/>
    </source>
</evidence>
<dbReference type="PANTHER" id="PTHR32303">
    <property type="entry name" value="QUINOPROTEIN ALCOHOL DEHYDROGENASE (CYTOCHROME C)"/>
    <property type="match status" value="1"/>
</dbReference>
<name>A0ABT0BMB0_9SPHN</name>
<keyword evidence="8" id="KW-0634">PQQ</keyword>
<dbReference type="InterPro" id="IPR002372">
    <property type="entry name" value="PQQ_rpt_dom"/>
</dbReference>
<dbReference type="SUPFAM" id="SSF46626">
    <property type="entry name" value="Cytochrome c"/>
    <property type="match status" value="1"/>
</dbReference>
<dbReference type="InterPro" id="IPR011047">
    <property type="entry name" value="Quinoprotein_ADH-like_sf"/>
</dbReference>
<evidence type="ECO:0000256" key="8">
    <source>
        <dbReference type="ARBA" id="ARBA00022891"/>
    </source>
</evidence>
<proteinExistence type="inferred from homology"/>
<dbReference type="EMBL" id="JALHLG010000003">
    <property type="protein sequence ID" value="MCJ2185849.1"/>
    <property type="molecule type" value="Genomic_DNA"/>
</dbReference>
<dbReference type="Pfam" id="PF13442">
    <property type="entry name" value="Cytochrome_CBB3"/>
    <property type="match status" value="1"/>
</dbReference>
<keyword evidence="6" id="KW-0732">Signal</keyword>
<comment type="cofactor">
    <cofactor evidence="2">
        <name>pyrroloquinoline quinone</name>
        <dbReference type="ChEBI" id="CHEBI:58442"/>
    </cofactor>
</comment>
<evidence type="ECO:0000256" key="4">
    <source>
        <dbReference type="ARBA" id="ARBA00022617"/>
    </source>
</evidence>
<dbReference type="Gene3D" id="1.10.760.10">
    <property type="entry name" value="Cytochrome c-like domain"/>
    <property type="match status" value="1"/>
</dbReference>
<dbReference type="RefSeq" id="WP_243917896.1">
    <property type="nucleotide sequence ID" value="NZ_JALHLG010000003.1"/>
</dbReference>
<dbReference type="Pfam" id="PF01011">
    <property type="entry name" value="PQQ"/>
    <property type="match status" value="2"/>
</dbReference>
<dbReference type="InterPro" id="IPR018391">
    <property type="entry name" value="PQQ_b-propeller_rpt"/>
</dbReference>
<dbReference type="SMART" id="SM00564">
    <property type="entry name" value="PQQ"/>
    <property type="match status" value="4"/>
</dbReference>
<dbReference type="CDD" id="cd10279">
    <property type="entry name" value="PQQ_ADH_II"/>
    <property type="match status" value="1"/>
</dbReference>
<keyword evidence="11" id="KW-1015">Disulfide bond</keyword>
<dbReference type="PROSITE" id="PS00364">
    <property type="entry name" value="BACTERIAL_PQQ_2"/>
    <property type="match status" value="1"/>
</dbReference>
<evidence type="ECO:0000256" key="9">
    <source>
        <dbReference type="ARBA" id="ARBA00023002"/>
    </source>
</evidence>
<evidence type="ECO:0000313" key="14">
    <source>
        <dbReference type="EMBL" id="MCJ2185849.1"/>
    </source>
</evidence>
<accession>A0ABT0BMB0</accession>
<evidence type="ECO:0000256" key="7">
    <source>
        <dbReference type="ARBA" id="ARBA00022837"/>
    </source>
</evidence>
<gene>
    <name evidence="14" type="ORF">MTR66_03355</name>
</gene>
<dbReference type="InterPro" id="IPR001479">
    <property type="entry name" value="Quinoprotein_DH_CS"/>
</dbReference>
<organism evidence="14 15">
    <name type="scientific">Novosphingobium beihaiensis</name>
    <dbReference type="NCBI Taxonomy" id="2930389"/>
    <lineage>
        <taxon>Bacteria</taxon>
        <taxon>Pseudomonadati</taxon>
        <taxon>Pseudomonadota</taxon>
        <taxon>Alphaproteobacteria</taxon>
        <taxon>Sphingomonadales</taxon>
        <taxon>Sphingomonadaceae</taxon>
        <taxon>Novosphingobium</taxon>
    </lineage>
</organism>
<keyword evidence="10 12" id="KW-0408">Iron</keyword>
<dbReference type="InterPro" id="IPR017512">
    <property type="entry name" value="PQQ_MeOH/EtOH_DH"/>
</dbReference>
<evidence type="ECO:0000313" key="15">
    <source>
        <dbReference type="Proteomes" id="UP001202281"/>
    </source>
</evidence>
<keyword evidence="7" id="KW-0106">Calcium</keyword>
<evidence type="ECO:0000256" key="2">
    <source>
        <dbReference type="ARBA" id="ARBA00001931"/>
    </source>
</evidence>
<comment type="similarity">
    <text evidence="3">Belongs to the bacterial PQQ dehydrogenase family.</text>
</comment>
<evidence type="ECO:0000256" key="1">
    <source>
        <dbReference type="ARBA" id="ARBA00001913"/>
    </source>
</evidence>